<evidence type="ECO:0000256" key="5">
    <source>
        <dbReference type="PROSITE-ProRule" id="PRU01240"/>
    </source>
</evidence>
<dbReference type="Proteomes" id="UP000799770">
    <property type="component" value="Unassembled WGS sequence"/>
</dbReference>
<evidence type="ECO:0000256" key="1">
    <source>
        <dbReference type="ARBA" id="ARBA00011073"/>
    </source>
</evidence>
<comment type="similarity">
    <text evidence="1 5">Belongs to the peptidase S8 family.</text>
</comment>
<dbReference type="PROSITE" id="PS00138">
    <property type="entry name" value="SUBTILASE_SER"/>
    <property type="match status" value="1"/>
</dbReference>
<evidence type="ECO:0000313" key="8">
    <source>
        <dbReference type="EMBL" id="KAF2107953.1"/>
    </source>
</evidence>
<protein>
    <submittedName>
        <fullName evidence="8">Peptidase S8/S53 domain-containing protein</fullName>
    </submittedName>
</protein>
<dbReference type="InterPro" id="IPR015500">
    <property type="entry name" value="Peptidase_S8_subtilisin-rel"/>
</dbReference>
<feature type="compositionally biased region" description="Polar residues" evidence="6">
    <location>
        <begin position="139"/>
        <end position="152"/>
    </location>
</feature>
<evidence type="ECO:0000256" key="4">
    <source>
        <dbReference type="ARBA" id="ARBA00022825"/>
    </source>
</evidence>
<accession>A0A6A5YLW6</accession>
<dbReference type="SUPFAM" id="SSF52743">
    <property type="entry name" value="Subtilisin-like"/>
    <property type="match status" value="1"/>
</dbReference>
<dbReference type="AlphaFoldDB" id="A0A6A5YLW6"/>
<organism evidence="8 9">
    <name type="scientific">Lophiotrema nucula</name>
    <dbReference type="NCBI Taxonomy" id="690887"/>
    <lineage>
        <taxon>Eukaryota</taxon>
        <taxon>Fungi</taxon>
        <taxon>Dikarya</taxon>
        <taxon>Ascomycota</taxon>
        <taxon>Pezizomycotina</taxon>
        <taxon>Dothideomycetes</taxon>
        <taxon>Pleosporomycetidae</taxon>
        <taxon>Pleosporales</taxon>
        <taxon>Lophiotremataceae</taxon>
        <taxon>Lophiotrema</taxon>
    </lineage>
</organism>
<dbReference type="OrthoDB" id="206201at2759"/>
<feature type="domain" description="Peptidase S8/S53" evidence="7">
    <location>
        <begin position="249"/>
        <end position="463"/>
    </location>
</feature>
<evidence type="ECO:0000256" key="6">
    <source>
        <dbReference type="SAM" id="MobiDB-lite"/>
    </source>
</evidence>
<feature type="active site" description="Charge relay system" evidence="5">
    <location>
        <position position="295"/>
    </location>
</feature>
<feature type="compositionally biased region" description="Polar residues" evidence="6">
    <location>
        <begin position="192"/>
        <end position="202"/>
    </location>
</feature>
<dbReference type="GO" id="GO:0004252">
    <property type="term" value="F:serine-type endopeptidase activity"/>
    <property type="evidence" value="ECO:0007669"/>
    <property type="project" value="UniProtKB-UniRule"/>
</dbReference>
<dbReference type="InterPro" id="IPR023828">
    <property type="entry name" value="Peptidase_S8_Ser-AS"/>
</dbReference>
<keyword evidence="4 5" id="KW-0720">Serine protease</keyword>
<keyword evidence="2 5" id="KW-0645">Protease</keyword>
<keyword evidence="9" id="KW-1185">Reference proteome</keyword>
<dbReference type="InterPro" id="IPR036852">
    <property type="entry name" value="Peptidase_S8/S53_dom_sf"/>
</dbReference>
<name>A0A6A5YLW6_9PLEO</name>
<evidence type="ECO:0000256" key="3">
    <source>
        <dbReference type="ARBA" id="ARBA00022801"/>
    </source>
</evidence>
<feature type="region of interest" description="Disordered" evidence="6">
    <location>
        <begin position="139"/>
        <end position="202"/>
    </location>
</feature>
<reference evidence="8" key="1">
    <citation type="journal article" date="2020" name="Stud. Mycol.">
        <title>101 Dothideomycetes genomes: a test case for predicting lifestyles and emergence of pathogens.</title>
        <authorList>
            <person name="Haridas S."/>
            <person name="Albert R."/>
            <person name="Binder M."/>
            <person name="Bloem J."/>
            <person name="Labutti K."/>
            <person name="Salamov A."/>
            <person name="Andreopoulos B."/>
            <person name="Baker S."/>
            <person name="Barry K."/>
            <person name="Bills G."/>
            <person name="Bluhm B."/>
            <person name="Cannon C."/>
            <person name="Castanera R."/>
            <person name="Culley D."/>
            <person name="Daum C."/>
            <person name="Ezra D."/>
            <person name="Gonzalez J."/>
            <person name="Henrissat B."/>
            <person name="Kuo A."/>
            <person name="Liang C."/>
            <person name="Lipzen A."/>
            <person name="Lutzoni F."/>
            <person name="Magnuson J."/>
            <person name="Mondo S."/>
            <person name="Nolan M."/>
            <person name="Ohm R."/>
            <person name="Pangilinan J."/>
            <person name="Park H.-J."/>
            <person name="Ramirez L."/>
            <person name="Alfaro M."/>
            <person name="Sun H."/>
            <person name="Tritt A."/>
            <person name="Yoshinaga Y."/>
            <person name="Zwiers L.-H."/>
            <person name="Turgeon B."/>
            <person name="Goodwin S."/>
            <person name="Spatafora J."/>
            <person name="Crous P."/>
            <person name="Grigoriev I."/>
        </authorList>
    </citation>
    <scope>NUCLEOTIDE SEQUENCE</scope>
    <source>
        <strain evidence="8">CBS 627.86</strain>
    </source>
</reference>
<dbReference type="PANTHER" id="PTHR43806">
    <property type="entry name" value="PEPTIDASE S8"/>
    <property type="match status" value="1"/>
</dbReference>
<dbReference type="InterPro" id="IPR050131">
    <property type="entry name" value="Peptidase_S8_subtilisin-like"/>
</dbReference>
<dbReference type="GO" id="GO:0006508">
    <property type="term" value="P:proteolysis"/>
    <property type="evidence" value="ECO:0007669"/>
    <property type="project" value="UniProtKB-KW"/>
</dbReference>
<dbReference type="EMBL" id="ML977350">
    <property type="protein sequence ID" value="KAF2107953.1"/>
    <property type="molecule type" value="Genomic_DNA"/>
</dbReference>
<dbReference type="InterPro" id="IPR000209">
    <property type="entry name" value="Peptidase_S8/S53_dom"/>
</dbReference>
<dbReference type="PRINTS" id="PR00723">
    <property type="entry name" value="SUBTILISIN"/>
</dbReference>
<keyword evidence="3 5" id="KW-0378">Hydrolase</keyword>
<dbReference type="CDD" id="cd00306">
    <property type="entry name" value="Peptidases_S8_S53"/>
    <property type="match status" value="1"/>
</dbReference>
<evidence type="ECO:0000256" key="2">
    <source>
        <dbReference type="ARBA" id="ARBA00022670"/>
    </source>
</evidence>
<dbReference type="Pfam" id="PF00082">
    <property type="entry name" value="Peptidase_S8"/>
    <property type="match status" value="1"/>
</dbReference>
<sequence>MAQLYEQIRNKLLEAKENISANRTWLGTKLGREAIQLAGTNDDFTIADVVGIRNELADLFFHARLFEEAQSLDGDIEAELVDLSDAEEKEGFQELLEIRQSGYPQTAESSDNSSDRASVFKKDFNFPAQSLMEQSIPQFHQRPEQPTHSFQPGSPKAAESPMKSVEIPRNLELSESTSKPKDDLQGGGLDSVDSTGTQDNTTSISEFLSNDLNTLEGKADEWFSHLTTKTHPFIRGEREKFQKEGYVKVRIAILDTGFANKTAQDKQKTQMFSAKVKKCLSFLPGADGNTDGEGHGTNVAYQLSRVCPNAQIYSFRVASRVQNRLEADQGAVVSAIEAAIREEVDIINMSFGWEYEYSNVESALETAQKQGILLFASVSNFGALSVNNILYPARSKFVIPVDAADGLGDPAPTHSSTEIGEILRRYTAPGRAVKGVGNTRVNGTSFASPIAAGISALVLEFARQTPLGRDAEIFRYLKRKEGMMRILALMQIQKTGAKFYFLRPWDLLSDIKGTFGGDGESNSKRFSVARHIIEALRSNYGHEVGETILEDAVVAKK</sequence>
<evidence type="ECO:0000313" key="9">
    <source>
        <dbReference type="Proteomes" id="UP000799770"/>
    </source>
</evidence>
<gene>
    <name evidence="8" type="ORF">BDV96DRAFT_692932</name>
</gene>
<evidence type="ECO:0000259" key="7">
    <source>
        <dbReference type="Pfam" id="PF00082"/>
    </source>
</evidence>
<dbReference type="PANTHER" id="PTHR43806:SF11">
    <property type="entry name" value="CEREVISIN-RELATED"/>
    <property type="match status" value="1"/>
</dbReference>
<dbReference type="Gene3D" id="3.40.50.200">
    <property type="entry name" value="Peptidase S8/S53 domain"/>
    <property type="match status" value="1"/>
</dbReference>
<feature type="active site" description="Charge relay system" evidence="5">
    <location>
        <position position="255"/>
    </location>
</feature>
<dbReference type="PROSITE" id="PS51892">
    <property type="entry name" value="SUBTILASE"/>
    <property type="match status" value="1"/>
</dbReference>
<feature type="active site" description="Charge relay system" evidence="5">
    <location>
        <position position="445"/>
    </location>
</feature>
<proteinExistence type="inferred from homology"/>